<dbReference type="InterPro" id="IPR049704">
    <property type="entry name" value="Aminotrans_3_PPA_site"/>
</dbReference>
<dbReference type="GO" id="GO:0042802">
    <property type="term" value="F:identical protein binding"/>
    <property type="evidence" value="ECO:0007669"/>
    <property type="project" value="TreeGrafter"/>
</dbReference>
<dbReference type="GO" id="GO:0006526">
    <property type="term" value="P:L-arginine biosynthetic process"/>
    <property type="evidence" value="ECO:0007669"/>
    <property type="project" value="UniProtKB-ARBA"/>
</dbReference>
<sequence>MNVKELDQTYVANTYHRFPLQIVRGKGSVVEDENGKQYIDLGTGIGVNNFGIGDEAWKQAVIDQMNKFQHTSNLYYTEPCVTLARMLCERTGMKKVFFSNSGAEANECAIKAARKYAADHKGPEYHTIVTLTSSFHGRTITTLAATGQDELHQQFQPLTPGFVYAKTNDLKDLEQKVAENKVAGILFECVQGEGGVNALDAEFIAGIADLCAKEDLLMMVDEVQLGNGRSGQLYGYMNFGLKPDIVSTAKGLCGGLPLGATLLGEKLQDTLTAGTHGSTFGGNPICCAGAISTISRIDEKLLAEVREKSAYIKETLTGKKGILGVSGMGLMLGVATEKSAAEVIAACMEKGVLVLNAHGKVRLLPALTIPMEQLKQAIDILVEVCGA</sequence>
<evidence type="ECO:0000256" key="2">
    <source>
        <dbReference type="ARBA" id="ARBA00022576"/>
    </source>
</evidence>
<dbReference type="RefSeq" id="WP_187332086.1">
    <property type="nucleotide sequence ID" value="NZ_CP060490.1"/>
</dbReference>
<dbReference type="PIRSF" id="PIRSF000521">
    <property type="entry name" value="Transaminase_4ab_Lys_Orn"/>
    <property type="match status" value="1"/>
</dbReference>
<evidence type="ECO:0000256" key="6">
    <source>
        <dbReference type="ARBA" id="ARBA00029440"/>
    </source>
</evidence>
<dbReference type="EMBL" id="CP060490">
    <property type="protein sequence ID" value="QNL43495.1"/>
    <property type="molecule type" value="Genomic_DNA"/>
</dbReference>
<evidence type="ECO:0000256" key="7">
    <source>
        <dbReference type="RuleBase" id="RU003560"/>
    </source>
</evidence>
<name>A0A7G9B1R4_9FIRM</name>
<dbReference type="GO" id="GO:0030170">
    <property type="term" value="F:pyridoxal phosphate binding"/>
    <property type="evidence" value="ECO:0007669"/>
    <property type="project" value="InterPro"/>
</dbReference>
<dbReference type="FunFam" id="3.40.640.10:FF:000004">
    <property type="entry name" value="Acetylornithine aminotransferase"/>
    <property type="match status" value="1"/>
</dbReference>
<dbReference type="Gene3D" id="3.40.640.10">
    <property type="entry name" value="Type I PLP-dependent aspartate aminotransferase-like (Major domain)"/>
    <property type="match status" value="1"/>
</dbReference>
<evidence type="ECO:0000256" key="4">
    <source>
        <dbReference type="ARBA" id="ARBA00022679"/>
    </source>
</evidence>
<dbReference type="InterPro" id="IPR015424">
    <property type="entry name" value="PyrdxlP-dep_Trfase"/>
</dbReference>
<dbReference type="KEGG" id="ohi:H8790_08325"/>
<evidence type="ECO:0000313" key="8">
    <source>
        <dbReference type="EMBL" id="QNL43495.1"/>
    </source>
</evidence>
<dbReference type="Pfam" id="PF00202">
    <property type="entry name" value="Aminotran_3"/>
    <property type="match status" value="1"/>
</dbReference>
<dbReference type="Proteomes" id="UP000515960">
    <property type="component" value="Chromosome"/>
</dbReference>
<keyword evidence="3" id="KW-0028">Amino-acid biosynthesis</keyword>
<dbReference type="GO" id="GO:0008483">
    <property type="term" value="F:transaminase activity"/>
    <property type="evidence" value="ECO:0007669"/>
    <property type="project" value="UniProtKB-KW"/>
</dbReference>
<dbReference type="SUPFAM" id="SSF53383">
    <property type="entry name" value="PLP-dependent transferases"/>
    <property type="match status" value="1"/>
</dbReference>
<evidence type="ECO:0000256" key="3">
    <source>
        <dbReference type="ARBA" id="ARBA00022605"/>
    </source>
</evidence>
<dbReference type="InterPro" id="IPR005814">
    <property type="entry name" value="Aminotrans_3"/>
</dbReference>
<protein>
    <submittedName>
        <fullName evidence="8">Acetylornithine/succinylornithine family transaminase</fullName>
    </submittedName>
</protein>
<evidence type="ECO:0000313" key="9">
    <source>
        <dbReference type="Proteomes" id="UP000515960"/>
    </source>
</evidence>
<dbReference type="Gene3D" id="3.90.1150.10">
    <property type="entry name" value="Aspartate Aminotransferase, domain 1"/>
    <property type="match status" value="1"/>
</dbReference>
<dbReference type="AlphaFoldDB" id="A0A7G9B1R4"/>
<evidence type="ECO:0000256" key="1">
    <source>
        <dbReference type="ARBA" id="ARBA00001933"/>
    </source>
</evidence>
<dbReference type="InterPro" id="IPR050103">
    <property type="entry name" value="Class-III_PLP-dep_AT"/>
</dbReference>
<evidence type="ECO:0000256" key="5">
    <source>
        <dbReference type="ARBA" id="ARBA00022898"/>
    </source>
</evidence>
<accession>A0A7G9B1R4</accession>
<dbReference type="CDD" id="cd00610">
    <property type="entry name" value="OAT_like"/>
    <property type="match status" value="1"/>
</dbReference>
<comment type="pathway">
    <text evidence="6">Amino-acid biosynthesis.</text>
</comment>
<keyword evidence="2" id="KW-0032">Aminotransferase</keyword>
<dbReference type="InterPro" id="IPR015422">
    <property type="entry name" value="PyrdxlP-dep_Trfase_small"/>
</dbReference>
<comment type="cofactor">
    <cofactor evidence="1">
        <name>pyridoxal 5'-phosphate</name>
        <dbReference type="ChEBI" id="CHEBI:597326"/>
    </cofactor>
</comment>
<organism evidence="8 9">
    <name type="scientific">Oscillibacter hominis</name>
    <dbReference type="NCBI Taxonomy" id="2763056"/>
    <lineage>
        <taxon>Bacteria</taxon>
        <taxon>Bacillati</taxon>
        <taxon>Bacillota</taxon>
        <taxon>Clostridia</taxon>
        <taxon>Eubacteriales</taxon>
        <taxon>Oscillospiraceae</taxon>
        <taxon>Oscillibacter</taxon>
    </lineage>
</organism>
<dbReference type="PANTHER" id="PTHR11986:SF79">
    <property type="entry name" value="ACETYLORNITHINE AMINOTRANSFERASE, MITOCHONDRIAL"/>
    <property type="match status" value="1"/>
</dbReference>
<keyword evidence="5 7" id="KW-0663">Pyridoxal phosphate</keyword>
<dbReference type="NCBIfam" id="TIGR00707">
    <property type="entry name" value="argD"/>
    <property type="match status" value="1"/>
</dbReference>
<comment type="similarity">
    <text evidence="7">Belongs to the class-III pyridoxal-phosphate-dependent aminotransferase family.</text>
</comment>
<reference evidence="8 9" key="1">
    <citation type="submission" date="2020-08" db="EMBL/GenBank/DDBJ databases">
        <authorList>
            <person name="Liu C."/>
            <person name="Sun Q."/>
        </authorList>
    </citation>
    <scope>NUCLEOTIDE SEQUENCE [LARGE SCALE GENOMIC DNA]</scope>
    <source>
        <strain evidence="8 9">NSJ-62</strain>
    </source>
</reference>
<dbReference type="InterPro" id="IPR015421">
    <property type="entry name" value="PyrdxlP-dep_Trfase_major"/>
</dbReference>
<dbReference type="InterPro" id="IPR004636">
    <property type="entry name" value="AcOrn/SuccOrn_fam"/>
</dbReference>
<keyword evidence="9" id="KW-1185">Reference proteome</keyword>
<proteinExistence type="inferred from homology"/>
<keyword evidence="4" id="KW-0808">Transferase</keyword>
<gene>
    <name evidence="8" type="ORF">H8790_08325</name>
</gene>
<dbReference type="PROSITE" id="PS00600">
    <property type="entry name" value="AA_TRANSFER_CLASS_3"/>
    <property type="match status" value="1"/>
</dbReference>
<dbReference type="PANTHER" id="PTHR11986">
    <property type="entry name" value="AMINOTRANSFERASE CLASS III"/>
    <property type="match status" value="1"/>
</dbReference>